<dbReference type="InterPro" id="IPR003788">
    <property type="entry name" value="NDUFAF7"/>
</dbReference>
<sequence length="420" mass="43464">MTPLGREIAETIAQDGPITVERYMALCLGHPSHGYYATRDPFGAGGDFVTAPEISQMFGELVGLWCAEVWRRMGEPARVQLIELGPGRGTLMADALRAAKAVLGFRDALDVTLVETSPTLREIQREKLAATGVPIRWASTIEDALRGPSPCKGEGGPAPAGSGGVGAAERSTSEAPPDLGFAEATLPTPAARGGLIAPSATGASLPVLVLANEFFDALPIRQFVRTEAGWRERMVGLVDGALAFGLASEPPAGLPLPSRPTGFVLELNPQGVAIATRLGAHLAIHGGAALALDYGEGHSAGDTLQAMRRHGFVDPLAEPGAADLTAQVDFGALARAVRAAGATTMALLPQADLLERLGLHARAAQLTRNATPAQAEAVEAAVRRLTDRSPSGMGALFKALAIGDPSLGAPPGFELDGEPR</sequence>
<feature type="region of interest" description="Disordered" evidence="3">
    <location>
        <begin position="146"/>
        <end position="184"/>
    </location>
</feature>
<evidence type="ECO:0000256" key="2">
    <source>
        <dbReference type="ARBA" id="ARBA00022679"/>
    </source>
</evidence>
<gene>
    <name evidence="4" type="ORF">GCM10008170_23750</name>
    <name evidence="5" type="ORF">JOD31_002392</name>
</gene>
<evidence type="ECO:0000313" key="4">
    <source>
        <dbReference type="EMBL" id="GLK56356.1"/>
    </source>
</evidence>
<evidence type="ECO:0000313" key="5">
    <source>
        <dbReference type="EMBL" id="MBM7852150.1"/>
    </source>
</evidence>
<dbReference type="GO" id="GO:0035243">
    <property type="term" value="F:protein-arginine omega-N symmetric methyltransferase activity"/>
    <property type="evidence" value="ECO:0007669"/>
    <property type="project" value="TreeGrafter"/>
</dbReference>
<dbReference type="Proteomes" id="UP001143400">
    <property type="component" value="Unassembled WGS sequence"/>
</dbReference>
<evidence type="ECO:0000313" key="7">
    <source>
        <dbReference type="Proteomes" id="UP001143400"/>
    </source>
</evidence>
<dbReference type="PANTHER" id="PTHR12049:SF7">
    <property type="entry name" value="PROTEIN ARGININE METHYLTRANSFERASE NDUFAF7, MITOCHONDRIAL"/>
    <property type="match status" value="1"/>
</dbReference>
<keyword evidence="6" id="KW-1185">Reference proteome</keyword>
<dbReference type="EMBL" id="JAFBCY010000003">
    <property type="protein sequence ID" value="MBM7852150.1"/>
    <property type="molecule type" value="Genomic_DNA"/>
</dbReference>
<keyword evidence="2" id="KW-0808">Transferase</keyword>
<evidence type="ECO:0000256" key="3">
    <source>
        <dbReference type="SAM" id="MobiDB-lite"/>
    </source>
</evidence>
<evidence type="ECO:0000313" key="6">
    <source>
        <dbReference type="Proteomes" id="UP000758856"/>
    </source>
</evidence>
<dbReference type="Pfam" id="PF02636">
    <property type="entry name" value="Methyltransf_28"/>
    <property type="match status" value="2"/>
</dbReference>
<dbReference type="Gene3D" id="3.40.50.12710">
    <property type="match status" value="2"/>
</dbReference>
<feature type="compositionally biased region" description="Gly residues" evidence="3">
    <location>
        <begin position="153"/>
        <end position="166"/>
    </location>
</feature>
<comment type="caution">
    <text evidence="4">The sequence shown here is derived from an EMBL/GenBank/DDBJ whole genome shotgun (WGS) entry which is preliminary data.</text>
</comment>
<accession>A0A9W6ITN7</accession>
<reference evidence="4" key="1">
    <citation type="journal article" date="2014" name="Int. J. Syst. Evol. Microbiol.">
        <title>Complete genome sequence of Corynebacterium casei LMG S-19264T (=DSM 44701T), isolated from a smear-ripened cheese.</title>
        <authorList>
            <consortium name="US DOE Joint Genome Institute (JGI-PGF)"/>
            <person name="Walter F."/>
            <person name="Albersmeier A."/>
            <person name="Kalinowski J."/>
            <person name="Ruckert C."/>
        </authorList>
    </citation>
    <scope>NUCLEOTIDE SEQUENCE</scope>
    <source>
        <strain evidence="4">VKM B-1606</strain>
    </source>
</reference>
<reference evidence="4" key="3">
    <citation type="submission" date="2023-01" db="EMBL/GenBank/DDBJ databases">
        <authorList>
            <person name="Sun Q."/>
            <person name="Evtushenko L."/>
        </authorList>
    </citation>
    <scope>NUCLEOTIDE SEQUENCE</scope>
    <source>
        <strain evidence="4">VKM B-1606</strain>
    </source>
</reference>
<name>A0A9W6ITN7_9HYPH</name>
<dbReference type="AlphaFoldDB" id="A0A9W6ITN7"/>
<proteinExistence type="predicted"/>
<dbReference type="PANTHER" id="PTHR12049">
    <property type="entry name" value="PROTEIN ARGININE METHYLTRANSFERASE NDUFAF7, MITOCHONDRIAL"/>
    <property type="match status" value="1"/>
</dbReference>
<evidence type="ECO:0000256" key="1">
    <source>
        <dbReference type="ARBA" id="ARBA00022603"/>
    </source>
</evidence>
<reference evidence="5 6" key="2">
    <citation type="submission" date="2021-01" db="EMBL/GenBank/DDBJ databases">
        <title>Genomic Encyclopedia of Type Strains, Phase IV (KMG-IV): sequencing the most valuable type-strain genomes for metagenomic binning, comparative biology and taxonomic classification.</title>
        <authorList>
            <person name="Goeker M."/>
        </authorList>
    </citation>
    <scope>NUCLEOTIDE SEQUENCE [LARGE SCALE GENOMIC DNA]</scope>
    <source>
        <strain evidence="5 6">DSM 6130</strain>
    </source>
</reference>
<dbReference type="SUPFAM" id="SSF53335">
    <property type="entry name" value="S-adenosyl-L-methionine-dependent methyltransferases"/>
    <property type="match status" value="2"/>
</dbReference>
<dbReference type="GO" id="GO:0032259">
    <property type="term" value="P:methylation"/>
    <property type="evidence" value="ECO:0007669"/>
    <property type="project" value="UniProtKB-KW"/>
</dbReference>
<dbReference type="InterPro" id="IPR029063">
    <property type="entry name" value="SAM-dependent_MTases_sf"/>
</dbReference>
<dbReference type="EMBL" id="BSFF01000003">
    <property type="protein sequence ID" value="GLK56356.1"/>
    <property type="molecule type" value="Genomic_DNA"/>
</dbReference>
<organism evidence="4 7">
    <name type="scientific">Methylopila capsulata</name>
    <dbReference type="NCBI Taxonomy" id="61654"/>
    <lineage>
        <taxon>Bacteria</taxon>
        <taxon>Pseudomonadati</taxon>
        <taxon>Pseudomonadota</taxon>
        <taxon>Alphaproteobacteria</taxon>
        <taxon>Hyphomicrobiales</taxon>
        <taxon>Methylopilaceae</taxon>
        <taxon>Methylopila</taxon>
    </lineage>
</organism>
<protein>
    <submittedName>
        <fullName evidence="4">ATP synthase subunit beta</fullName>
    </submittedName>
    <submittedName>
        <fullName evidence="5">NADH dehydrogenase [ubiquinone] 1 alpha subcomplex assembly factor 7</fullName>
    </submittedName>
</protein>
<dbReference type="Proteomes" id="UP000758856">
    <property type="component" value="Unassembled WGS sequence"/>
</dbReference>
<dbReference type="RefSeq" id="WP_204950574.1">
    <property type="nucleotide sequence ID" value="NZ_BSFF01000003.1"/>
</dbReference>
<dbReference type="InterPro" id="IPR038375">
    <property type="entry name" value="NDUFAF7_sf"/>
</dbReference>
<keyword evidence="1" id="KW-0489">Methyltransferase</keyword>